<keyword evidence="5" id="KW-0963">Cytoplasm</keyword>
<protein>
    <submittedName>
        <fullName evidence="12">CDC42SE1 protein</fullName>
    </submittedName>
</protein>
<dbReference type="Pfam" id="PF00786">
    <property type="entry name" value="PBD"/>
    <property type="match status" value="1"/>
</dbReference>
<dbReference type="InterPro" id="IPR039056">
    <property type="entry name" value="SPEC"/>
</dbReference>
<dbReference type="GO" id="GO:0035023">
    <property type="term" value="P:regulation of Rho protein signal transduction"/>
    <property type="evidence" value="ECO:0007669"/>
    <property type="project" value="InterPro"/>
</dbReference>
<gene>
    <name evidence="12" type="primary">CDC42SE1</name>
    <name evidence="12" type="ORF">BLAG_LOCUS11961</name>
</gene>
<evidence type="ECO:0000259" key="11">
    <source>
        <dbReference type="PROSITE" id="PS50108"/>
    </source>
</evidence>
<evidence type="ECO:0000256" key="1">
    <source>
        <dbReference type="ARBA" id="ARBA00004193"/>
    </source>
</evidence>
<keyword evidence="4" id="KW-1003">Cell membrane</keyword>
<reference evidence="12" key="1">
    <citation type="submission" date="2022-01" db="EMBL/GenBank/DDBJ databases">
        <authorList>
            <person name="Braso-Vives M."/>
        </authorList>
    </citation>
    <scope>NUCLEOTIDE SEQUENCE</scope>
</reference>
<feature type="domain" description="CRIB" evidence="11">
    <location>
        <begin position="30"/>
        <end position="43"/>
    </location>
</feature>
<evidence type="ECO:0000256" key="4">
    <source>
        <dbReference type="ARBA" id="ARBA00022475"/>
    </source>
</evidence>
<keyword evidence="9" id="KW-0206">Cytoskeleton</keyword>
<dbReference type="EMBL" id="OV696704">
    <property type="protein sequence ID" value="CAH1251634.1"/>
    <property type="molecule type" value="Genomic_DNA"/>
</dbReference>
<name>A0A8J9ZBU2_BRALA</name>
<dbReference type="PANTHER" id="PTHR13502:SF6">
    <property type="entry name" value="CDC42 SMALL EFFECTOR PROTEIN HOMOLOG"/>
    <property type="match status" value="1"/>
</dbReference>
<proteinExistence type="inferred from homology"/>
<sequence>MKMSETWVCFSCCYTEQPQQRRKRIDRTMIGQPTNFVHTGHIGHGDMAGNHINSVQLQMRSKGGYDHSSPVNNYQIRAVAVGGELGNHN</sequence>
<dbReference type="GO" id="GO:0008360">
    <property type="term" value="P:regulation of cell shape"/>
    <property type="evidence" value="ECO:0007669"/>
    <property type="project" value="UniProtKB-KW"/>
</dbReference>
<dbReference type="OrthoDB" id="5559822at2759"/>
<evidence type="ECO:0000256" key="8">
    <source>
        <dbReference type="ARBA" id="ARBA00023139"/>
    </source>
</evidence>
<dbReference type="Proteomes" id="UP000838412">
    <property type="component" value="Chromosome 19"/>
</dbReference>
<dbReference type="PANTHER" id="PTHR13502">
    <property type="entry name" value="CDC42 SMALL EFFECTOR PROTEIN HOMOLOG"/>
    <property type="match status" value="1"/>
</dbReference>
<dbReference type="GO" id="GO:0031267">
    <property type="term" value="F:small GTPase binding"/>
    <property type="evidence" value="ECO:0007669"/>
    <property type="project" value="InterPro"/>
</dbReference>
<comment type="subcellular location">
    <subcellularLocation>
        <location evidence="1">Cell membrane</location>
        <topology evidence="1">Lipid-anchor</topology>
    </subcellularLocation>
    <subcellularLocation>
        <location evidence="2">Cytoplasm</location>
        <location evidence="2">Cytoskeleton</location>
    </subcellularLocation>
</comment>
<evidence type="ECO:0000256" key="10">
    <source>
        <dbReference type="ARBA" id="ARBA00023288"/>
    </source>
</evidence>
<organism evidence="12 13">
    <name type="scientific">Branchiostoma lanceolatum</name>
    <name type="common">Common lancelet</name>
    <name type="synonym">Amphioxus lanceolatum</name>
    <dbReference type="NCBI Taxonomy" id="7740"/>
    <lineage>
        <taxon>Eukaryota</taxon>
        <taxon>Metazoa</taxon>
        <taxon>Chordata</taxon>
        <taxon>Cephalochordata</taxon>
        <taxon>Leptocardii</taxon>
        <taxon>Amphioxiformes</taxon>
        <taxon>Branchiostomatidae</taxon>
        <taxon>Branchiostoma</taxon>
    </lineage>
</organism>
<evidence type="ECO:0000256" key="9">
    <source>
        <dbReference type="ARBA" id="ARBA00023212"/>
    </source>
</evidence>
<dbReference type="AlphaFoldDB" id="A0A8J9ZBU2"/>
<evidence type="ECO:0000256" key="2">
    <source>
        <dbReference type="ARBA" id="ARBA00004245"/>
    </source>
</evidence>
<dbReference type="InterPro" id="IPR000095">
    <property type="entry name" value="CRIB_dom"/>
</dbReference>
<evidence type="ECO:0000256" key="5">
    <source>
        <dbReference type="ARBA" id="ARBA00022490"/>
    </source>
</evidence>
<dbReference type="PROSITE" id="PS50108">
    <property type="entry name" value="CRIB"/>
    <property type="match status" value="1"/>
</dbReference>
<keyword evidence="8" id="KW-0564">Palmitate</keyword>
<dbReference type="GO" id="GO:0005856">
    <property type="term" value="C:cytoskeleton"/>
    <property type="evidence" value="ECO:0007669"/>
    <property type="project" value="UniProtKB-SubCell"/>
</dbReference>
<comment type="similarity">
    <text evidence="3">Belongs to the CDC42SE/SPEC family.</text>
</comment>
<dbReference type="InterPro" id="IPR036936">
    <property type="entry name" value="CRIB_dom_sf"/>
</dbReference>
<evidence type="ECO:0000313" key="13">
    <source>
        <dbReference type="Proteomes" id="UP000838412"/>
    </source>
</evidence>
<dbReference type="Gene3D" id="3.90.810.10">
    <property type="entry name" value="CRIB domain"/>
    <property type="match status" value="1"/>
</dbReference>
<dbReference type="GO" id="GO:0005886">
    <property type="term" value="C:plasma membrane"/>
    <property type="evidence" value="ECO:0007669"/>
    <property type="project" value="UniProtKB-SubCell"/>
</dbReference>
<accession>A0A8J9ZBU2</accession>
<evidence type="ECO:0000256" key="7">
    <source>
        <dbReference type="ARBA" id="ARBA00023136"/>
    </source>
</evidence>
<evidence type="ECO:0000256" key="3">
    <source>
        <dbReference type="ARBA" id="ARBA00005720"/>
    </source>
</evidence>
<keyword evidence="7" id="KW-0472">Membrane</keyword>
<keyword evidence="6" id="KW-0133">Cell shape</keyword>
<keyword evidence="10" id="KW-0449">Lipoprotein</keyword>
<evidence type="ECO:0000313" key="12">
    <source>
        <dbReference type="EMBL" id="CAH1251634.1"/>
    </source>
</evidence>
<keyword evidence="13" id="KW-1185">Reference proteome</keyword>
<evidence type="ECO:0000256" key="6">
    <source>
        <dbReference type="ARBA" id="ARBA00022960"/>
    </source>
</evidence>